<dbReference type="InterPro" id="IPR007581">
    <property type="entry name" value="Endonuclease-V"/>
</dbReference>
<keyword evidence="4 6" id="KW-0255">Endonuclease</keyword>
<dbReference type="GO" id="GO:0005737">
    <property type="term" value="C:cytoplasm"/>
    <property type="evidence" value="ECO:0007669"/>
    <property type="project" value="UniProtKB-SubCell"/>
</dbReference>
<evidence type="ECO:0000256" key="3">
    <source>
        <dbReference type="ARBA" id="ARBA00022722"/>
    </source>
</evidence>
<protein>
    <submittedName>
        <fullName evidence="6">Endonuclease V</fullName>
    </submittedName>
</protein>
<sequence>MANRQVCAQNEDIPMTYTHSQPQCAHDAMRSLHLTLGSCTITCAPKLRALPHGSSLNIVNSDGIVCGVAFQTSSSTHPVFISPGNLITLETAVQITRSCCRYRLPEPTRRADHITRQALQCLSSEENP</sequence>
<dbReference type="GO" id="GO:0016891">
    <property type="term" value="F:RNA endonuclease activity producing 5'-phosphomonoesters, hydrolytic mechanism"/>
    <property type="evidence" value="ECO:0007669"/>
    <property type="project" value="TreeGrafter"/>
</dbReference>
<evidence type="ECO:0000256" key="4">
    <source>
        <dbReference type="ARBA" id="ARBA00022759"/>
    </source>
</evidence>
<organism evidence="6">
    <name type="scientific">Schistocephalus solidus</name>
    <name type="common">Tapeworm</name>
    <dbReference type="NCBI Taxonomy" id="70667"/>
    <lineage>
        <taxon>Eukaryota</taxon>
        <taxon>Metazoa</taxon>
        <taxon>Spiralia</taxon>
        <taxon>Lophotrochozoa</taxon>
        <taxon>Platyhelminthes</taxon>
        <taxon>Cestoda</taxon>
        <taxon>Eucestoda</taxon>
        <taxon>Diphyllobothriidea</taxon>
        <taxon>Diphyllobothriidae</taxon>
        <taxon>Schistocephalus</taxon>
    </lineage>
</organism>
<comment type="subcellular location">
    <subcellularLocation>
        <location evidence="1">Cytoplasm</location>
    </subcellularLocation>
</comment>
<name>A0A0V0J581_SCHSO</name>
<dbReference type="Pfam" id="PF04493">
    <property type="entry name" value="Endonuclease_5"/>
    <property type="match status" value="1"/>
</dbReference>
<dbReference type="PANTHER" id="PTHR28511">
    <property type="entry name" value="ENDONUCLEASE V"/>
    <property type="match status" value="1"/>
</dbReference>
<keyword evidence="2" id="KW-0963">Cytoplasm</keyword>
<proteinExistence type="predicted"/>
<evidence type="ECO:0000256" key="2">
    <source>
        <dbReference type="ARBA" id="ARBA00022490"/>
    </source>
</evidence>
<accession>A0A0V0J581</accession>
<evidence type="ECO:0000256" key="1">
    <source>
        <dbReference type="ARBA" id="ARBA00004496"/>
    </source>
</evidence>
<keyword evidence="5" id="KW-0378">Hydrolase</keyword>
<dbReference type="GO" id="GO:0003727">
    <property type="term" value="F:single-stranded RNA binding"/>
    <property type="evidence" value="ECO:0007669"/>
    <property type="project" value="TreeGrafter"/>
</dbReference>
<keyword evidence="3" id="KW-0540">Nuclease</keyword>
<reference evidence="6" key="1">
    <citation type="submission" date="2016-01" db="EMBL/GenBank/DDBJ databases">
        <title>Reference transcriptome for the parasite Schistocephalus solidus: insights into the molecular evolution of parasitism.</title>
        <authorList>
            <person name="Hebert F.O."/>
            <person name="Grambauer S."/>
            <person name="Barber I."/>
            <person name="Landry C.R."/>
            <person name="Aubin-Horth N."/>
        </authorList>
    </citation>
    <scope>NUCLEOTIDE SEQUENCE</scope>
</reference>
<evidence type="ECO:0000256" key="5">
    <source>
        <dbReference type="ARBA" id="ARBA00022801"/>
    </source>
</evidence>
<evidence type="ECO:0000313" key="6">
    <source>
        <dbReference type="EMBL" id="JAP60801.1"/>
    </source>
</evidence>
<gene>
    <name evidence="6" type="primary">ENDOV</name>
    <name evidence="6" type="ORF">TR135917</name>
</gene>
<dbReference type="EMBL" id="GEEE01002424">
    <property type="protein sequence ID" value="JAP60801.1"/>
    <property type="molecule type" value="Transcribed_RNA"/>
</dbReference>
<dbReference type="Gene3D" id="3.30.2170.10">
    <property type="entry name" value="archaeoglobus fulgidus dsm 4304 superfamily"/>
    <property type="match status" value="1"/>
</dbReference>
<dbReference type="AlphaFoldDB" id="A0A0V0J581"/>
<dbReference type="PANTHER" id="PTHR28511:SF1">
    <property type="entry name" value="ENDONUCLEASE V"/>
    <property type="match status" value="1"/>
</dbReference>
<dbReference type="GO" id="GO:0006281">
    <property type="term" value="P:DNA repair"/>
    <property type="evidence" value="ECO:0007669"/>
    <property type="project" value="InterPro"/>
</dbReference>